<evidence type="ECO:0000256" key="6">
    <source>
        <dbReference type="PIRSR" id="PIRSR000189-1"/>
    </source>
</evidence>
<dbReference type="Proteomes" id="UP001107558">
    <property type="component" value="Chromosome 1"/>
</dbReference>
<protein>
    <recommendedName>
        <fullName evidence="7">FAD dependent oxidoreductase domain-containing protein</fullName>
    </recommendedName>
</protein>
<gene>
    <name evidence="8" type="ORF">PVAND_010126</name>
</gene>
<evidence type="ECO:0000256" key="1">
    <source>
        <dbReference type="ARBA" id="ARBA00001974"/>
    </source>
</evidence>
<evidence type="ECO:0000256" key="5">
    <source>
        <dbReference type="ARBA" id="ARBA00023002"/>
    </source>
</evidence>
<dbReference type="AlphaFoldDB" id="A0A9J6CFQ2"/>
<evidence type="ECO:0000313" key="9">
    <source>
        <dbReference type="Proteomes" id="UP001107558"/>
    </source>
</evidence>
<organism evidence="8 9">
    <name type="scientific">Polypedilum vanderplanki</name>
    <name type="common">Sleeping chironomid midge</name>
    <dbReference type="NCBI Taxonomy" id="319348"/>
    <lineage>
        <taxon>Eukaryota</taxon>
        <taxon>Metazoa</taxon>
        <taxon>Ecdysozoa</taxon>
        <taxon>Arthropoda</taxon>
        <taxon>Hexapoda</taxon>
        <taxon>Insecta</taxon>
        <taxon>Pterygota</taxon>
        <taxon>Neoptera</taxon>
        <taxon>Endopterygota</taxon>
        <taxon>Diptera</taxon>
        <taxon>Nematocera</taxon>
        <taxon>Chironomoidea</taxon>
        <taxon>Chironomidae</taxon>
        <taxon>Chironominae</taxon>
        <taxon>Polypedilum</taxon>
        <taxon>Polypedilum</taxon>
    </lineage>
</organism>
<keyword evidence="5" id="KW-0560">Oxidoreductase</keyword>
<comment type="caution">
    <text evidence="8">The sequence shown here is derived from an EMBL/GenBank/DDBJ whole genome shotgun (WGS) entry which is preliminary data.</text>
</comment>
<evidence type="ECO:0000259" key="7">
    <source>
        <dbReference type="Pfam" id="PF01266"/>
    </source>
</evidence>
<dbReference type="OrthoDB" id="2015447at2759"/>
<name>A0A9J6CFQ2_POLVA</name>
<evidence type="ECO:0000313" key="8">
    <source>
        <dbReference type="EMBL" id="KAG5680632.1"/>
    </source>
</evidence>
<dbReference type="PANTHER" id="PTHR11530:SF17">
    <property type="entry name" value="RE49860P"/>
    <property type="match status" value="1"/>
</dbReference>
<sequence length="335" mass="37383">MKIGIVGSGVIGLTTALELHKEYRNASITIIADKFDKETVSYVAAGIFRPGTAFSGPTEEITKKWIVDAYDHWNEIRKTSEASKAGITEISGYIFSSISESITRNPLIEDVLPVYRRATEEELKICPGSWKYGSFFTTLVTECALYLPWASKKFESNGGKVFHKKVNSFSDLYGDYDIIINCTGMNAKQLCNDRKLVPIRGQILKVDAPWLKMAYYGDYDTYIVPGFSSVTLGGCRNFESYDMNPSPHDTAAIKERCESLVPGLKTAKLKEIRVGLRPHRDPCRVETEFIDIPNKGVLRIVHQYGHGGYGVTTAPGTAKYATKLVKDVWTGYSRL</sequence>
<dbReference type="Gene3D" id="3.40.50.720">
    <property type="entry name" value="NAD(P)-binding Rossmann-like Domain"/>
    <property type="match status" value="1"/>
</dbReference>
<dbReference type="GO" id="GO:0003884">
    <property type="term" value="F:D-amino-acid oxidase activity"/>
    <property type="evidence" value="ECO:0007669"/>
    <property type="project" value="InterPro"/>
</dbReference>
<feature type="binding site" evidence="6">
    <location>
        <position position="183"/>
    </location>
    <ligand>
        <name>FAD</name>
        <dbReference type="ChEBI" id="CHEBI:57692"/>
    </ligand>
</feature>
<keyword evidence="4 6" id="KW-0274">FAD</keyword>
<dbReference type="SUPFAM" id="SSF51971">
    <property type="entry name" value="Nucleotide-binding domain"/>
    <property type="match status" value="1"/>
</dbReference>
<dbReference type="GO" id="GO:0019478">
    <property type="term" value="P:D-amino acid catabolic process"/>
    <property type="evidence" value="ECO:0007669"/>
    <property type="project" value="TreeGrafter"/>
</dbReference>
<feature type="binding site" evidence="6">
    <location>
        <begin position="307"/>
        <end position="312"/>
    </location>
    <ligand>
        <name>FAD</name>
        <dbReference type="ChEBI" id="CHEBI:57692"/>
    </ligand>
</feature>
<dbReference type="SUPFAM" id="SSF54373">
    <property type="entry name" value="FAD-linked reductases, C-terminal domain"/>
    <property type="match status" value="1"/>
</dbReference>
<comment type="similarity">
    <text evidence="2">Belongs to the DAMOX/DASOX family.</text>
</comment>
<feature type="domain" description="FAD dependent oxidoreductase" evidence="7">
    <location>
        <begin position="3"/>
        <end position="324"/>
    </location>
</feature>
<dbReference type="Pfam" id="PF01266">
    <property type="entry name" value="DAO"/>
    <property type="match status" value="1"/>
</dbReference>
<evidence type="ECO:0000256" key="4">
    <source>
        <dbReference type="ARBA" id="ARBA00022827"/>
    </source>
</evidence>
<reference evidence="8" key="1">
    <citation type="submission" date="2021-03" db="EMBL/GenBank/DDBJ databases">
        <title>Chromosome level genome of the anhydrobiotic midge Polypedilum vanderplanki.</title>
        <authorList>
            <person name="Yoshida Y."/>
            <person name="Kikawada T."/>
            <person name="Gusev O."/>
        </authorList>
    </citation>
    <scope>NUCLEOTIDE SEQUENCE</scope>
    <source>
        <strain evidence="8">NIAS01</strain>
        <tissue evidence="8">Whole body or cell culture</tissue>
    </source>
</reference>
<dbReference type="InterPro" id="IPR006076">
    <property type="entry name" value="FAD-dep_OxRdtase"/>
</dbReference>
<dbReference type="InterPro" id="IPR023209">
    <property type="entry name" value="DAO"/>
</dbReference>
<dbReference type="EMBL" id="JADBJN010000001">
    <property type="protein sequence ID" value="KAG5680632.1"/>
    <property type="molecule type" value="Genomic_DNA"/>
</dbReference>
<comment type="cofactor">
    <cofactor evidence="1 6">
        <name>FAD</name>
        <dbReference type="ChEBI" id="CHEBI:57692"/>
    </cofactor>
</comment>
<dbReference type="Gene3D" id="3.30.9.10">
    <property type="entry name" value="D-Amino Acid Oxidase, subunit A, domain 2"/>
    <property type="match status" value="1"/>
</dbReference>
<feature type="binding site" evidence="6">
    <location>
        <position position="277"/>
    </location>
    <ligand>
        <name>D-dopa</name>
        <dbReference type="ChEBI" id="CHEBI:149689"/>
    </ligand>
</feature>
<feature type="binding site" evidence="6">
    <location>
        <position position="166"/>
    </location>
    <ligand>
        <name>FAD</name>
        <dbReference type="ChEBI" id="CHEBI:57692"/>
    </ligand>
</feature>
<evidence type="ECO:0000256" key="3">
    <source>
        <dbReference type="ARBA" id="ARBA00022630"/>
    </source>
</evidence>
<proteinExistence type="inferred from homology"/>
<keyword evidence="9" id="KW-1185">Reference proteome</keyword>
<evidence type="ECO:0000256" key="2">
    <source>
        <dbReference type="ARBA" id="ARBA00006730"/>
    </source>
</evidence>
<dbReference type="PANTHER" id="PTHR11530">
    <property type="entry name" value="D-AMINO ACID OXIDASE"/>
    <property type="match status" value="1"/>
</dbReference>
<keyword evidence="3" id="KW-0285">Flavoprotein</keyword>
<feature type="binding site" evidence="6">
    <location>
        <position position="308"/>
    </location>
    <ligand>
        <name>D-dopa</name>
        <dbReference type="ChEBI" id="CHEBI:149689"/>
    </ligand>
</feature>
<feature type="binding site" evidence="6">
    <location>
        <position position="222"/>
    </location>
    <ligand>
        <name>D-dopa</name>
        <dbReference type="ChEBI" id="CHEBI:149689"/>
    </ligand>
</feature>
<dbReference type="PIRSF" id="PIRSF000189">
    <property type="entry name" value="D-aa_oxidase"/>
    <property type="match status" value="1"/>
</dbReference>
<accession>A0A9J6CFQ2</accession>
<dbReference type="GO" id="GO:0005737">
    <property type="term" value="C:cytoplasm"/>
    <property type="evidence" value="ECO:0007669"/>
    <property type="project" value="TreeGrafter"/>
</dbReference>
<dbReference type="GO" id="GO:0071949">
    <property type="term" value="F:FAD binding"/>
    <property type="evidence" value="ECO:0007669"/>
    <property type="project" value="InterPro"/>
</dbReference>